<keyword evidence="3" id="KW-1185">Reference proteome</keyword>
<evidence type="ECO:0000256" key="1">
    <source>
        <dbReference type="SAM" id="SignalP"/>
    </source>
</evidence>
<reference evidence="2" key="2">
    <citation type="journal article" date="2008" name="Genome Biol.">
        <title>Improved genome assembly and evidence-based global gene model set for the chordate Ciona intestinalis: new insight into intron and operon populations.</title>
        <authorList>
            <person name="Satou Y."/>
            <person name="Mineta K."/>
            <person name="Ogasawara M."/>
            <person name="Sasakura Y."/>
            <person name="Shoguchi E."/>
            <person name="Ueno K."/>
            <person name="Yamada L."/>
            <person name="Matsumoto J."/>
            <person name="Wasserscheid J."/>
            <person name="Dewar K."/>
            <person name="Wiley G.B."/>
            <person name="Macmil S.L."/>
            <person name="Roe B.A."/>
            <person name="Zeller R.W."/>
            <person name="Hastings K.E."/>
            <person name="Lemaire P."/>
            <person name="Lindquist E."/>
            <person name="Endo T."/>
            <person name="Hotta K."/>
            <person name="Inaba K."/>
        </authorList>
    </citation>
    <scope>NUCLEOTIDE SEQUENCE [LARGE SCALE GENOMIC DNA]</scope>
    <source>
        <strain evidence="2">wild type</strain>
    </source>
</reference>
<reference evidence="2" key="3">
    <citation type="submission" date="2025-08" db="UniProtKB">
        <authorList>
            <consortium name="Ensembl"/>
        </authorList>
    </citation>
    <scope>IDENTIFICATION</scope>
</reference>
<keyword evidence="1" id="KW-0732">Signal</keyword>
<evidence type="ECO:0000313" key="2">
    <source>
        <dbReference type="Ensembl" id="ENSCINP00000030759.1"/>
    </source>
</evidence>
<dbReference type="InParanoid" id="H2XM77"/>
<protein>
    <submittedName>
        <fullName evidence="2">Uncharacterized protein</fullName>
    </submittedName>
</protein>
<sequence>MTMSIWSQKLCCMFILLWVLCLRCRIYAAEFHAELQQNTTVENGEEEDAHTVYDADTKKQDVAWCNSTAGICSISLWSVSLLSIRNVVTGYDASVRFMKQNVEAVCLQIELNAQNNASTIE</sequence>
<dbReference type="HOGENOM" id="CLU_2037225_0_0_1"/>
<dbReference type="Proteomes" id="UP000008144">
    <property type="component" value="Chromosome 4"/>
</dbReference>
<reference evidence="3" key="1">
    <citation type="journal article" date="2002" name="Science">
        <title>The draft genome of Ciona intestinalis: insights into chordate and vertebrate origins.</title>
        <authorList>
            <person name="Dehal P."/>
            <person name="Satou Y."/>
            <person name="Campbell R.K."/>
            <person name="Chapman J."/>
            <person name="Degnan B."/>
            <person name="De Tomaso A."/>
            <person name="Davidson B."/>
            <person name="Di Gregorio A."/>
            <person name="Gelpke M."/>
            <person name="Goodstein D.M."/>
            <person name="Harafuji N."/>
            <person name="Hastings K.E."/>
            <person name="Ho I."/>
            <person name="Hotta K."/>
            <person name="Huang W."/>
            <person name="Kawashima T."/>
            <person name="Lemaire P."/>
            <person name="Martinez D."/>
            <person name="Meinertzhagen I.A."/>
            <person name="Necula S."/>
            <person name="Nonaka M."/>
            <person name="Putnam N."/>
            <person name="Rash S."/>
            <person name="Saiga H."/>
            <person name="Satake M."/>
            <person name="Terry A."/>
            <person name="Yamada L."/>
            <person name="Wang H.G."/>
            <person name="Awazu S."/>
            <person name="Azumi K."/>
            <person name="Boore J."/>
            <person name="Branno M."/>
            <person name="Chin-Bow S."/>
            <person name="DeSantis R."/>
            <person name="Doyle S."/>
            <person name="Francino P."/>
            <person name="Keys D.N."/>
            <person name="Haga S."/>
            <person name="Hayashi H."/>
            <person name="Hino K."/>
            <person name="Imai K.S."/>
            <person name="Inaba K."/>
            <person name="Kano S."/>
            <person name="Kobayashi K."/>
            <person name="Kobayashi M."/>
            <person name="Lee B.I."/>
            <person name="Makabe K.W."/>
            <person name="Manohar C."/>
            <person name="Matassi G."/>
            <person name="Medina M."/>
            <person name="Mochizuki Y."/>
            <person name="Mount S."/>
            <person name="Morishita T."/>
            <person name="Miura S."/>
            <person name="Nakayama A."/>
            <person name="Nishizaka S."/>
            <person name="Nomoto H."/>
            <person name="Ohta F."/>
            <person name="Oishi K."/>
            <person name="Rigoutsos I."/>
            <person name="Sano M."/>
            <person name="Sasaki A."/>
            <person name="Sasakura Y."/>
            <person name="Shoguchi E."/>
            <person name="Shin-i T."/>
            <person name="Spagnuolo A."/>
            <person name="Stainier D."/>
            <person name="Suzuki M.M."/>
            <person name="Tassy O."/>
            <person name="Takatori N."/>
            <person name="Tokuoka M."/>
            <person name="Yagi K."/>
            <person name="Yoshizaki F."/>
            <person name="Wada S."/>
            <person name="Zhang C."/>
            <person name="Hyatt P.D."/>
            <person name="Larimer F."/>
            <person name="Detter C."/>
            <person name="Doggett N."/>
            <person name="Glavina T."/>
            <person name="Hawkins T."/>
            <person name="Richardson P."/>
            <person name="Lucas S."/>
            <person name="Kohara Y."/>
            <person name="Levine M."/>
            <person name="Satoh N."/>
            <person name="Rokhsar D.S."/>
        </authorList>
    </citation>
    <scope>NUCLEOTIDE SEQUENCE [LARGE SCALE GENOMIC DNA]</scope>
</reference>
<dbReference type="AlphaFoldDB" id="H2XM77"/>
<evidence type="ECO:0000313" key="3">
    <source>
        <dbReference type="Proteomes" id="UP000008144"/>
    </source>
</evidence>
<dbReference type="EMBL" id="EAAA01001986">
    <property type="status" value="NOT_ANNOTATED_CDS"/>
    <property type="molecule type" value="Genomic_DNA"/>
</dbReference>
<reference evidence="2" key="4">
    <citation type="submission" date="2025-09" db="UniProtKB">
        <authorList>
            <consortium name="Ensembl"/>
        </authorList>
    </citation>
    <scope>IDENTIFICATION</scope>
</reference>
<feature type="chain" id="PRO_5003577651" evidence="1">
    <location>
        <begin position="29"/>
        <end position="121"/>
    </location>
</feature>
<proteinExistence type="predicted"/>
<feature type="signal peptide" evidence="1">
    <location>
        <begin position="1"/>
        <end position="28"/>
    </location>
</feature>
<name>H2XM77_CIOIN</name>
<accession>H2XM77</accession>
<organism evidence="2 3">
    <name type="scientific">Ciona intestinalis</name>
    <name type="common">Transparent sea squirt</name>
    <name type="synonym">Ascidia intestinalis</name>
    <dbReference type="NCBI Taxonomy" id="7719"/>
    <lineage>
        <taxon>Eukaryota</taxon>
        <taxon>Metazoa</taxon>
        <taxon>Chordata</taxon>
        <taxon>Tunicata</taxon>
        <taxon>Ascidiacea</taxon>
        <taxon>Phlebobranchia</taxon>
        <taxon>Cionidae</taxon>
        <taxon>Ciona</taxon>
    </lineage>
</organism>
<dbReference type="Ensembl" id="ENSCINT00000033280.1">
    <property type="protein sequence ID" value="ENSCINP00000030759.1"/>
    <property type="gene ID" value="ENSCING00000020092.1"/>
</dbReference>